<dbReference type="HOGENOM" id="CLU_3089572_0_0_1"/>
<dbReference type="PaxDb" id="6945-B7QLG4"/>
<dbReference type="VEuPathDB" id="VectorBase:ISCW014806"/>
<dbReference type="EnsemblMetazoa" id="ISCW014806-RA">
    <property type="protein sequence ID" value="ISCW014806-PA"/>
    <property type="gene ID" value="ISCW014806"/>
</dbReference>
<dbReference type="EMBL" id="DS965180">
    <property type="protein sequence ID" value="EEC19686.1"/>
    <property type="molecule type" value="Genomic_DNA"/>
</dbReference>
<gene>
    <name evidence="1" type="ORF">IscW_ISCW014806</name>
</gene>
<accession>B7QLG4</accession>
<name>B7QLG4_IXOSC</name>
<keyword evidence="3" id="KW-1185">Reference proteome</keyword>
<dbReference type="Proteomes" id="UP000001555">
    <property type="component" value="Unassembled WGS sequence"/>
</dbReference>
<proteinExistence type="predicted"/>
<reference evidence="1 3" key="1">
    <citation type="submission" date="2008-03" db="EMBL/GenBank/DDBJ databases">
        <title>Annotation of Ixodes scapularis.</title>
        <authorList>
            <consortium name="Ixodes scapularis Genome Project Consortium"/>
            <person name="Caler E."/>
            <person name="Hannick L.I."/>
            <person name="Bidwell S."/>
            <person name="Joardar V."/>
            <person name="Thiagarajan M."/>
            <person name="Amedeo P."/>
            <person name="Galinsky K.J."/>
            <person name="Schobel S."/>
            <person name="Inman J."/>
            <person name="Hostetler J."/>
            <person name="Miller J."/>
            <person name="Hammond M."/>
            <person name="Megy K."/>
            <person name="Lawson D."/>
            <person name="Kodira C."/>
            <person name="Sutton G."/>
            <person name="Meyer J."/>
            <person name="Hill C.A."/>
            <person name="Birren B."/>
            <person name="Nene V."/>
            <person name="Collins F."/>
            <person name="Alarcon-Chaidez F."/>
            <person name="Wikel S."/>
            <person name="Strausberg R."/>
        </authorList>
    </citation>
    <scope>NUCLEOTIDE SEQUENCE [LARGE SCALE GENOMIC DNA]</scope>
    <source>
        <strain evidence="3">Wikel</strain>
        <strain evidence="1">Wikel colony</strain>
    </source>
</reference>
<evidence type="ECO:0000313" key="2">
    <source>
        <dbReference type="EnsemblMetazoa" id="ISCW014806-PA"/>
    </source>
</evidence>
<protein>
    <submittedName>
        <fullName evidence="1 2">Uncharacterized protein</fullName>
    </submittedName>
</protein>
<dbReference type="InParanoid" id="B7QLG4"/>
<evidence type="ECO:0000313" key="1">
    <source>
        <dbReference type="EMBL" id="EEC19686.1"/>
    </source>
</evidence>
<dbReference type="AlphaFoldDB" id="B7QLG4"/>
<organism>
    <name type="scientific">Ixodes scapularis</name>
    <name type="common">Black-legged tick</name>
    <name type="synonym">Deer tick</name>
    <dbReference type="NCBI Taxonomy" id="6945"/>
    <lineage>
        <taxon>Eukaryota</taxon>
        <taxon>Metazoa</taxon>
        <taxon>Ecdysozoa</taxon>
        <taxon>Arthropoda</taxon>
        <taxon>Chelicerata</taxon>
        <taxon>Arachnida</taxon>
        <taxon>Acari</taxon>
        <taxon>Parasitiformes</taxon>
        <taxon>Ixodida</taxon>
        <taxon>Ixodoidea</taxon>
        <taxon>Ixodidae</taxon>
        <taxon>Ixodinae</taxon>
        <taxon>Ixodes</taxon>
    </lineage>
</organism>
<evidence type="ECO:0000313" key="3">
    <source>
        <dbReference type="Proteomes" id="UP000001555"/>
    </source>
</evidence>
<sequence length="52" mass="5386">MSHCGDAAVETRAVPLFPRGRTVPERTSSVLINPAQLVRGGGLGRGPVACVE</sequence>
<dbReference type="EMBL" id="ABJB010661508">
    <property type="status" value="NOT_ANNOTATED_CDS"/>
    <property type="molecule type" value="Genomic_DNA"/>
</dbReference>
<reference evidence="2" key="2">
    <citation type="submission" date="2020-05" db="UniProtKB">
        <authorList>
            <consortium name="EnsemblMetazoa"/>
        </authorList>
    </citation>
    <scope>IDENTIFICATION</scope>
    <source>
        <strain evidence="2">wikel</strain>
    </source>
</reference>